<evidence type="ECO:0000313" key="2">
    <source>
        <dbReference type="EMBL" id="HEU00522.1"/>
    </source>
</evidence>
<name>A0A9C9NEX1_9HYPH</name>
<feature type="compositionally biased region" description="Low complexity" evidence="1">
    <location>
        <begin position="278"/>
        <end position="288"/>
    </location>
</feature>
<gene>
    <name evidence="2" type="ORF">ENH89_09225</name>
</gene>
<protein>
    <submittedName>
        <fullName evidence="2">Uncharacterized protein</fullName>
    </submittedName>
</protein>
<dbReference type="EMBL" id="DRGN01000130">
    <property type="protein sequence ID" value="HEU00522.1"/>
    <property type="molecule type" value="Genomic_DNA"/>
</dbReference>
<reference evidence="2" key="1">
    <citation type="journal article" date="2020" name="mSystems">
        <title>Genome- and Community-Level Interaction Insights into Carbon Utilization and Element Cycling Functions of Hydrothermarchaeota in Hydrothermal Sediment.</title>
        <authorList>
            <person name="Zhou Z."/>
            <person name="Liu Y."/>
            <person name="Xu W."/>
            <person name="Pan J."/>
            <person name="Luo Z.H."/>
            <person name="Li M."/>
        </authorList>
    </citation>
    <scope>NUCLEOTIDE SEQUENCE</scope>
    <source>
        <strain evidence="2">HyVt-347</strain>
    </source>
</reference>
<dbReference type="Proteomes" id="UP000885680">
    <property type="component" value="Unassembled WGS sequence"/>
</dbReference>
<accession>A0A9C9NEX1</accession>
<proteinExistence type="predicted"/>
<sequence>MSSKLSDPHGCPSHQGGDDQLAASLEALAVSVVRDAATTARLDDPVLGAFSAVAGLSHSLVVRHGTAAATALARILAGSGVFQVLAEETIPLTATAAALMETNAGARLRAVDVPHDQRVTGSYRVDAVVIDEQSHQAWLVEVRRQAGSTTKRARQRLEHARLSAVGHLRPHRVAECSTIVIDLHGTEEGEGVVPRHRLDAFFGVPVQRHLDAFDSTYKDEAQTALLARLGDLAAIMLPAPAPIPADVPLPDDGAINGAQPGDLPTSQPGGPPPRRRPSSPAEALSARRGLAGIASGPGAARVGRAL</sequence>
<feature type="region of interest" description="Disordered" evidence="1">
    <location>
        <begin position="246"/>
        <end position="306"/>
    </location>
</feature>
<dbReference type="AlphaFoldDB" id="A0A9C9NEX1"/>
<evidence type="ECO:0000313" key="3">
    <source>
        <dbReference type="Proteomes" id="UP000885680"/>
    </source>
</evidence>
<comment type="caution">
    <text evidence="2">The sequence shown here is derived from an EMBL/GenBank/DDBJ whole genome shotgun (WGS) entry which is preliminary data.</text>
</comment>
<evidence type="ECO:0000256" key="1">
    <source>
        <dbReference type="SAM" id="MobiDB-lite"/>
    </source>
</evidence>
<organism evidence="2 3">
    <name type="scientific">Aurantimonas coralicida</name>
    <dbReference type="NCBI Taxonomy" id="182270"/>
    <lineage>
        <taxon>Bacteria</taxon>
        <taxon>Pseudomonadati</taxon>
        <taxon>Pseudomonadota</taxon>
        <taxon>Alphaproteobacteria</taxon>
        <taxon>Hyphomicrobiales</taxon>
        <taxon>Aurantimonadaceae</taxon>
        <taxon>Aurantimonas</taxon>
    </lineage>
</organism>